<dbReference type="RefSeq" id="WP_369331785.1">
    <property type="nucleotide sequence ID" value="NZ_JAULBC010000008.1"/>
</dbReference>
<comment type="subcellular location">
    <subcellularLocation>
        <location evidence="1">Membrane</location>
        <topology evidence="1">Multi-pass membrane protein</topology>
    </subcellularLocation>
</comment>
<evidence type="ECO:0000256" key="2">
    <source>
        <dbReference type="ARBA" id="ARBA00022692"/>
    </source>
</evidence>
<feature type="transmembrane region" description="Helical" evidence="5">
    <location>
        <begin position="40"/>
        <end position="64"/>
    </location>
</feature>
<feature type="transmembrane region" description="Helical" evidence="5">
    <location>
        <begin position="357"/>
        <end position="373"/>
    </location>
</feature>
<keyword evidence="4 5" id="KW-0472">Membrane</keyword>
<dbReference type="PIRSF" id="PIRSF006060">
    <property type="entry name" value="AA_transporter"/>
    <property type="match status" value="1"/>
</dbReference>
<feature type="transmembrane region" description="Helical" evidence="5">
    <location>
        <begin position="411"/>
        <end position="434"/>
    </location>
</feature>
<dbReference type="PANTHER" id="PTHR11785">
    <property type="entry name" value="AMINO ACID TRANSPORTER"/>
    <property type="match status" value="1"/>
</dbReference>
<name>A0ABV3ZKP9_9BACT</name>
<feature type="transmembrane region" description="Helical" evidence="5">
    <location>
        <begin position="256"/>
        <end position="278"/>
    </location>
</feature>
<evidence type="ECO:0000256" key="5">
    <source>
        <dbReference type="SAM" id="Phobius"/>
    </source>
</evidence>
<feature type="transmembrane region" description="Helical" evidence="5">
    <location>
        <begin position="172"/>
        <end position="195"/>
    </location>
</feature>
<evidence type="ECO:0000313" key="7">
    <source>
        <dbReference type="Proteomes" id="UP001560573"/>
    </source>
</evidence>
<evidence type="ECO:0000256" key="1">
    <source>
        <dbReference type="ARBA" id="ARBA00004141"/>
    </source>
</evidence>
<dbReference type="InterPro" id="IPR002293">
    <property type="entry name" value="AA/rel_permease1"/>
</dbReference>
<gene>
    <name evidence="6" type="ORF">QTN47_22875</name>
</gene>
<proteinExistence type="predicted"/>
<keyword evidence="2 5" id="KW-0812">Transmembrane</keyword>
<accession>A0ABV3ZKP9</accession>
<dbReference type="Gene3D" id="1.20.1740.10">
    <property type="entry name" value="Amino acid/polyamine transporter I"/>
    <property type="match status" value="1"/>
</dbReference>
<feature type="transmembrane region" description="Helical" evidence="5">
    <location>
        <begin position="379"/>
        <end position="399"/>
    </location>
</feature>
<dbReference type="InterPro" id="IPR050598">
    <property type="entry name" value="AminoAcid_Transporter"/>
</dbReference>
<feature type="transmembrane region" description="Helical" evidence="5">
    <location>
        <begin position="85"/>
        <end position="111"/>
    </location>
</feature>
<keyword evidence="3 5" id="KW-1133">Transmembrane helix</keyword>
<comment type="caution">
    <text evidence="6">The sequence shown here is derived from an EMBL/GenBank/DDBJ whole genome shotgun (WGS) entry which is preliminary data.</text>
</comment>
<dbReference type="Pfam" id="PF13520">
    <property type="entry name" value="AA_permease_2"/>
    <property type="match status" value="1"/>
</dbReference>
<evidence type="ECO:0000313" key="6">
    <source>
        <dbReference type="EMBL" id="MEX6690373.1"/>
    </source>
</evidence>
<dbReference type="Proteomes" id="UP001560573">
    <property type="component" value="Unassembled WGS sequence"/>
</dbReference>
<feature type="transmembrane region" description="Helical" evidence="5">
    <location>
        <begin position="298"/>
        <end position="319"/>
    </location>
</feature>
<protein>
    <submittedName>
        <fullName evidence="6">Amino acid permease</fullName>
    </submittedName>
</protein>
<evidence type="ECO:0000256" key="3">
    <source>
        <dbReference type="ARBA" id="ARBA00022989"/>
    </source>
</evidence>
<feature type="transmembrane region" description="Helical" evidence="5">
    <location>
        <begin position="9"/>
        <end position="28"/>
    </location>
</feature>
<keyword evidence="7" id="KW-1185">Reference proteome</keyword>
<organism evidence="6 7">
    <name type="scientific">Danxiaibacter flavus</name>
    <dbReference type="NCBI Taxonomy" id="3049108"/>
    <lineage>
        <taxon>Bacteria</taxon>
        <taxon>Pseudomonadati</taxon>
        <taxon>Bacteroidota</taxon>
        <taxon>Chitinophagia</taxon>
        <taxon>Chitinophagales</taxon>
        <taxon>Chitinophagaceae</taxon>
        <taxon>Danxiaibacter</taxon>
    </lineage>
</organism>
<dbReference type="PANTHER" id="PTHR11785:SF512">
    <property type="entry name" value="SOBREMESA, ISOFORM B"/>
    <property type="match status" value="1"/>
</dbReference>
<dbReference type="EMBL" id="JAULBC010000008">
    <property type="protein sequence ID" value="MEX6690373.1"/>
    <property type="molecule type" value="Genomic_DNA"/>
</dbReference>
<reference evidence="6 7" key="1">
    <citation type="submission" date="2023-07" db="EMBL/GenBank/DDBJ databases">
        <authorList>
            <person name="Lian W.-H."/>
        </authorList>
    </citation>
    <scope>NUCLEOTIDE SEQUENCE [LARGE SCALE GENOMIC DNA]</scope>
    <source>
        <strain evidence="6 7">SYSU DXS3180</strain>
    </source>
</reference>
<feature type="transmembrane region" description="Helical" evidence="5">
    <location>
        <begin position="215"/>
        <end position="244"/>
    </location>
</feature>
<feature type="transmembrane region" description="Helical" evidence="5">
    <location>
        <begin position="147"/>
        <end position="165"/>
    </location>
</feature>
<evidence type="ECO:0000256" key="4">
    <source>
        <dbReference type="ARBA" id="ARBA00023136"/>
    </source>
</evidence>
<sequence length="475" mass="52299">MPQLERKLGIWSCISLVAGTIIGSSIFMKPAIMASQVHLPLLLLAVWLITGVISIFGGMINAEVGSVFPETGGMYVYFRHMYGDFFSFLFGWAGLIVINTASIAGIAFLFAQYSDYVIHLPRFDATTEHSFAITIPFIGKLFWLENIGVKLSAIALILLLTVINIRSVKAGAYVQVFFTIIKLLAITFLVTGIFLSGKGNVSNFYTTKTEVHFSGWEIITGMIAACSGALAAYDGWIVLGYAAGEVKNPSRNIPKGLLIGISICIIAYIFTNQAYLYMLPIDDMKLSQHVATDAYEKAAGFMGGGFIAVLVMISTIGGVNGNVLPCARLNYAMATEGRLFKSVATVHPRYKTPVTSLWLQCIISSLFVLSGSFDMLMDMFVFIAWIFYGFLGYGVIVLRHKMPEAQRSYKVWGYPYVPIVFVAFSAFYFVVTIYNEVSNYNAGRAPVINSLLGLALTATGVPFYFYFKRKYGNSI</sequence>
<feature type="transmembrane region" description="Helical" evidence="5">
    <location>
        <begin position="446"/>
        <end position="467"/>
    </location>
</feature>